<evidence type="ECO:0000259" key="6">
    <source>
        <dbReference type="Pfam" id="PF07732"/>
    </source>
</evidence>
<evidence type="ECO:0000256" key="3">
    <source>
        <dbReference type="SAM" id="SignalP"/>
    </source>
</evidence>
<dbReference type="Pfam" id="PF07732">
    <property type="entry name" value="Cu-oxidase_3"/>
    <property type="match status" value="1"/>
</dbReference>
<dbReference type="PANTHER" id="PTHR11709">
    <property type="entry name" value="MULTI-COPPER OXIDASE"/>
    <property type="match status" value="1"/>
</dbReference>
<dbReference type="Gene3D" id="2.60.40.420">
    <property type="entry name" value="Cupredoxins - blue copper proteins"/>
    <property type="match status" value="3"/>
</dbReference>
<evidence type="ECO:0000259" key="4">
    <source>
        <dbReference type="Pfam" id="PF00394"/>
    </source>
</evidence>
<dbReference type="GO" id="GO:0016491">
    <property type="term" value="F:oxidoreductase activity"/>
    <property type="evidence" value="ECO:0007669"/>
    <property type="project" value="InterPro"/>
</dbReference>
<reference evidence="7" key="1">
    <citation type="submission" date="2019-10" db="EMBL/GenBank/DDBJ databases">
        <authorList>
            <person name="Zhang R."/>
            <person name="Pan Y."/>
            <person name="Wang J."/>
            <person name="Ma R."/>
            <person name="Yu S."/>
        </authorList>
    </citation>
    <scope>NUCLEOTIDE SEQUENCE</scope>
    <source>
        <strain evidence="7">LA-IB0</strain>
        <tissue evidence="7">Leaf</tissue>
    </source>
</reference>
<feature type="chain" id="PRO_5043439985" description="L-ascorbate oxidase" evidence="3">
    <location>
        <begin position="26"/>
        <end position="542"/>
    </location>
</feature>
<evidence type="ECO:0008006" key="9">
    <source>
        <dbReference type="Google" id="ProtNLM"/>
    </source>
</evidence>
<dbReference type="PANTHER" id="PTHR11709:SF245">
    <property type="entry name" value="SKU5 SIMILAR 16"/>
    <property type="match status" value="1"/>
</dbReference>
<comment type="similarity">
    <text evidence="1">Belongs to the multicopper oxidase family.</text>
</comment>
<evidence type="ECO:0000259" key="5">
    <source>
        <dbReference type="Pfam" id="PF07731"/>
    </source>
</evidence>
<feature type="domain" description="Plastocyanin-like" evidence="5">
    <location>
        <begin position="381"/>
        <end position="520"/>
    </location>
</feature>
<dbReference type="EMBL" id="WHWC01000004">
    <property type="protein sequence ID" value="KAG8384446.1"/>
    <property type="molecule type" value="Genomic_DNA"/>
</dbReference>
<dbReference type="GO" id="GO:0005507">
    <property type="term" value="F:copper ion binding"/>
    <property type="evidence" value="ECO:0007669"/>
    <property type="project" value="InterPro"/>
</dbReference>
<dbReference type="InterPro" id="IPR001117">
    <property type="entry name" value="Cu-oxidase_2nd"/>
</dbReference>
<evidence type="ECO:0000313" key="8">
    <source>
        <dbReference type="Proteomes" id="UP000826271"/>
    </source>
</evidence>
<sequence>MRQVIFLHFLLGILTCLSVVSIVKAEDPYVYLNWVAEYGEASPLGVKQRVILINGQFPGPTVNVVTNDNVIVNLENKLDEPLLITWNGIKQRKASWQDGVLGTNCPIPPNSNWTYKMQMKDQIGTFTYFPSTLLHRAAGGFGGFNILARSVIPVPYPKPYEEFTVLVSDWWKNDHKELQQILDSGNTLPMPDGILINGQPRSTSFDVVPGQTYLFRVSNVGMMTSINFRIQGHTLRLVECEGSHTMQEMYESLDIHVGQASSFLVTLHGHGEFKDFFIVASTRFTKPILTSTAILHYQGSKSSASGPLPIAPTYHIHWSMKQARTVRWNLTANAARPNPQGAFHYGTIPVVRTIVLENSAARINGKLRYAINKISYINPDTPLKLADNFNIPGVFTLNSIPDSPPATGPTILGTSVIGTALHDFVEIVFQNSESTVQSWHLDGNDFWAVGYGSGKWNATLRRRFYNFNDATTRYTIQVYPYSWSAILVSLDNKGMWNLRSANWARRYLGQELYVRVWNNEHSLFTETDIPPNALLCGKAKQA</sequence>
<dbReference type="AlphaFoldDB" id="A0AAV6XN74"/>
<keyword evidence="3" id="KW-0732">Signal</keyword>
<dbReference type="CDD" id="cd13846">
    <property type="entry name" value="CuRO_1_AAO_like_1"/>
    <property type="match status" value="1"/>
</dbReference>
<protein>
    <recommendedName>
        <fullName evidence="9">L-ascorbate oxidase</fullName>
    </recommendedName>
</protein>
<dbReference type="Pfam" id="PF07731">
    <property type="entry name" value="Cu-oxidase_2"/>
    <property type="match status" value="1"/>
</dbReference>
<dbReference type="InterPro" id="IPR011707">
    <property type="entry name" value="Cu-oxidase-like_N"/>
</dbReference>
<evidence type="ECO:0000256" key="1">
    <source>
        <dbReference type="ARBA" id="ARBA00010609"/>
    </source>
</evidence>
<dbReference type="Proteomes" id="UP000826271">
    <property type="component" value="Unassembled WGS sequence"/>
</dbReference>
<dbReference type="SUPFAM" id="SSF49503">
    <property type="entry name" value="Cupredoxins"/>
    <property type="match status" value="3"/>
</dbReference>
<name>A0AAV6XN74_9LAMI</name>
<feature type="domain" description="Plastocyanin-like" evidence="6">
    <location>
        <begin position="37"/>
        <end position="149"/>
    </location>
</feature>
<evidence type="ECO:0000256" key="2">
    <source>
        <dbReference type="ARBA" id="ARBA00023180"/>
    </source>
</evidence>
<keyword evidence="8" id="KW-1185">Reference proteome</keyword>
<evidence type="ECO:0000313" key="7">
    <source>
        <dbReference type="EMBL" id="KAG8384446.1"/>
    </source>
</evidence>
<dbReference type="InterPro" id="IPR011706">
    <property type="entry name" value="Cu-oxidase_C"/>
</dbReference>
<organism evidence="7 8">
    <name type="scientific">Buddleja alternifolia</name>
    <dbReference type="NCBI Taxonomy" id="168488"/>
    <lineage>
        <taxon>Eukaryota</taxon>
        <taxon>Viridiplantae</taxon>
        <taxon>Streptophyta</taxon>
        <taxon>Embryophyta</taxon>
        <taxon>Tracheophyta</taxon>
        <taxon>Spermatophyta</taxon>
        <taxon>Magnoliopsida</taxon>
        <taxon>eudicotyledons</taxon>
        <taxon>Gunneridae</taxon>
        <taxon>Pentapetalae</taxon>
        <taxon>asterids</taxon>
        <taxon>lamiids</taxon>
        <taxon>Lamiales</taxon>
        <taxon>Scrophulariaceae</taxon>
        <taxon>Buddlejeae</taxon>
        <taxon>Buddleja</taxon>
    </lineage>
</organism>
<feature type="domain" description="Plastocyanin-like" evidence="4">
    <location>
        <begin position="161"/>
        <end position="300"/>
    </location>
</feature>
<dbReference type="InterPro" id="IPR034273">
    <property type="entry name" value="CuRO_1_AAO-like"/>
</dbReference>
<comment type="caution">
    <text evidence="7">The sequence shown here is derived from an EMBL/GenBank/DDBJ whole genome shotgun (WGS) entry which is preliminary data.</text>
</comment>
<accession>A0AAV6XN74</accession>
<dbReference type="Pfam" id="PF00394">
    <property type="entry name" value="Cu-oxidase"/>
    <property type="match status" value="1"/>
</dbReference>
<keyword evidence="2" id="KW-0325">Glycoprotein</keyword>
<gene>
    <name evidence="7" type="ORF">BUALT_Bualt04G0118700</name>
</gene>
<proteinExistence type="inferred from homology"/>
<dbReference type="InterPro" id="IPR008972">
    <property type="entry name" value="Cupredoxin"/>
</dbReference>
<dbReference type="InterPro" id="IPR045087">
    <property type="entry name" value="Cu-oxidase_fam"/>
</dbReference>
<feature type="signal peptide" evidence="3">
    <location>
        <begin position="1"/>
        <end position="25"/>
    </location>
</feature>